<feature type="signal peptide" evidence="2">
    <location>
        <begin position="1"/>
        <end position="25"/>
    </location>
</feature>
<feature type="chain" id="PRO_5022889151" description="Secreted protein" evidence="2">
    <location>
        <begin position="26"/>
        <end position="93"/>
    </location>
</feature>
<sequence length="93" mass="10206" precursor="true">MRHSRLSTRTLSFAVLIVLVCNIVACRTQQSANDDAHPEIFTTDHIQYFPDGPQFKLSHEAAALKAARAEERTNAEPVGNHTSDGSDVTNGEQ</sequence>
<comment type="caution">
    <text evidence="3">The sequence shown here is derived from an EMBL/GenBank/DDBJ whole genome shotgun (WGS) entry which is preliminary data.</text>
</comment>
<organism evidence="3 4">
    <name type="scientific">Crateriforma conspicua</name>
    <dbReference type="NCBI Taxonomy" id="2527996"/>
    <lineage>
        <taxon>Bacteria</taxon>
        <taxon>Pseudomonadati</taxon>
        <taxon>Planctomycetota</taxon>
        <taxon>Planctomycetia</taxon>
        <taxon>Planctomycetales</taxon>
        <taxon>Planctomycetaceae</taxon>
        <taxon>Crateriforma</taxon>
    </lineage>
</organism>
<name>A0A5C6FJC2_9PLAN</name>
<evidence type="ECO:0000256" key="1">
    <source>
        <dbReference type="SAM" id="MobiDB-lite"/>
    </source>
</evidence>
<keyword evidence="2" id="KW-0732">Signal</keyword>
<evidence type="ECO:0008006" key="5">
    <source>
        <dbReference type="Google" id="ProtNLM"/>
    </source>
</evidence>
<dbReference type="Proteomes" id="UP000316476">
    <property type="component" value="Unassembled WGS sequence"/>
</dbReference>
<accession>A0A5C6FJC2</accession>
<feature type="compositionally biased region" description="Polar residues" evidence="1">
    <location>
        <begin position="80"/>
        <end position="93"/>
    </location>
</feature>
<dbReference type="AlphaFoldDB" id="A0A5C6FJC2"/>
<dbReference type="EMBL" id="SJPZ01000003">
    <property type="protein sequence ID" value="TWU60910.1"/>
    <property type="molecule type" value="Genomic_DNA"/>
</dbReference>
<reference evidence="3 4" key="1">
    <citation type="submission" date="2019-02" db="EMBL/GenBank/DDBJ databases">
        <title>Deep-cultivation of Planctomycetes and their phenomic and genomic characterization uncovers novel biology.</title>
        <authorList>
            <person name="Wiegand S."/>
            <person name="Jogler M."/>
            <person name="Boedeker C."/>
            <person name="Pinto D."/>
            <person name="Vollmers J."/>
            <person name="Rivas-Marin E."/>
            <person name="Kohn T."/>
            <person name="Peeters S.H."/>
            <person name="Heuer A."/>
            <person name="Rast P."/>
            <person name="Oberbeckmann S."/>
            <person name="Bunk B."/>
            <person name="Jeske O."/>
            <person name="Meyerdierks A."/>
            <person name="Storesund J.E."/>
            <person name="Kallscheuer N."/>
            <person name="Luecker S."/>
            <person name="Lage O.M."/>
            <person name="Pohl T."/>
            <person name="Merkel B.J."/>
            <person name="Hornburger P."/>
            <person name="Mueller R.-W."/>
            <person name="Bruemmer F."/>
            <person name="Labrenz M."/>
            <person name="Spormann A.M."/>
            <person name="Op Den Camp H."/>
            <person name="Overmann J."/>
            <person name="Amann R."/>
            <person name="Jetten M.S.M."/>
            <person name="Mascher T."/>
            <person name="Medema M.H."/>
            <person name="Devos D.P."/>
            <person name="Kaster A.-K."/>
            <person name="Ovreas L."/>
            <person name="Rohde M."/>
            <person name="Galperin M.Y."/>
            <person name="Jogler C."/>
        </authorList>
    </citation>
    <scope>NUCLEOTIDE SEQUENCE [LARGE SCALE GENOMIC DNA]</scope>
    <source>
        <strain evidence="3 4">V7</strain>
    </source>
</reference>
<feature type="region of interest" description="Disordered" evidence="1">
    <location>
        <begin position="66"/>
        <end position="93"/>
    </location>
</feature>
<protein>
    <recommendedName>
        <fullName evidence="5">Secreted protein</fullName>
    </recommendedName>
</protein>
<evidence type="ECO:0000256" key="2">
    <source>
        <dbReference type="SAM" id="SignalP"/>
    </source>
</evidence>
<evidence type="ECO:0000313" key="4">
    <source>
        <dbReference type="Proteomes" id="UP000316476"/>
    </source>
</evidence>
<evidence type="ECO:0000313" key="3">
    <source>
        <dbReference type="EMBL" id="TWU60910.1"/>
    </source>
</evidence>
<proteinExistence type="predicted"/>
<gene>
    <name evidence="3" type="ORF">V7x_52180</name>
</gene>